<accession>A0A453QBT3</accession>
<sequence length="95" mass="11033">MIEDDVQQHVCLLIHLFFSSRTNVLFSLIWCEQEDRESAIRLYQENLATLDRVKKHQEFMRARVGFLEKGNKCLSWSLLLMPILTVAVILKAIAG</sequence>
<keyword evidence="1" id="KW-0812">Transmembrane</keyword>
<evidence type="ECO:0000313" key="3">
    <source>
        <dbReference type="Proteomes" id="UP000015105"/>
    </source>
</evidence>
<keyword evidence="3" id="KW-1185">Reference proteome</keyword>
<dbReference type="AlphaFoldDB" id="A0A453QBT3"/>
<evidence type="ECO:0000256" key="1">
    <source>
        <dbReference type="SAM" id="Phobius"/>
    </source>
</evidence>
<reference evidence="3" key="1">
    <citation type="journal article" date="2014" name="Science">
        <title>Ancient hybridizations among the ancestral genomes of bread wheat.</title>
        <authorList>
            <consortium name="International Wheat Genome Sequencing Consortium,"/>
            <person name="Marcussen T."/>
            <person name="Sandve S.R."/>
            <person name="Heier L."/>
            <person name="Spannagl M."/>
            <person name="Pfeifer M."/>
            <person name="Jakobsen K.S."/>
            <person name="Wulff B.B."/>
            <person name="Steuernagel B."/>
            <person name="Mayer K.F."/>
            <person name="Olsen O.A."/>
        </authorList>
    </citation>
    <scope>NUCLEOTIDE SEQUENCE [LARGE SCALE GENOMIC DNA]</scope>
    <source>
        <strain evidence="3">cv. AL8/78</strain>
    </source>
</reference>
<evidence type="ECO:0000313" key="2">
    <source>
        <dbReference type="EnsemblPlants" id="AET7Gv20027800.6"/>
    </source>
</evidence>
<name>A0A453QBT3_AEGTS</name>
<dbReference type="Proteomes" id="UP000015105">
    <property type="component" value="Chromosome 7D"/>
</dbReference>
<reference evidence="2" key="4">
    <citation type="submission" date="2019-03" db="UniProtKB">
        <authorList>
            <consortium name="EnsemblPlants"/>
        </authorList>
    </citation>
    <scope>IDENTIFICATION</scope>
</reference>
<reference evidence="2" key="3">
    <citation type="journal article" date="2017" name="Nature">
        <title>Genome sequence of the progenitor of the wheat D genome Aegilops tauschii.</title>
        <authorList>
            <person name="Luo M.C."/>
            <person name="Gu Y.Q."/>
            <person name="Puiu D."/>
            <person name="Wang H."/>
            <person name="Twardziok S.O."/>
            <person name="Deal K.R."/>
            <person name="Huo N."/>
            <person name="Zhu T."/>
            <person name="Wang L."/>
            <person name="Wang Y."/>
            <person name="McGuire P.E."/>
            <person name="Liu S."/>
            <person name="Long H."/>
            <person name="Ramasamy R.K."/>
            <person name="Rodriguez J.C."/>
            <person name="Van S.L."/>
            <person name="Yuan L."/>
            <person name="Wang Z."/>
            <person name="Xia Z."/>
            <person name="Xiao L."/>
            <person name="Anderson O.D."/>
            <person name="Ouyang S."/>
            <person name="Liang Y."/>
            <person name="Zimin A.V."/>
            <person name="Pertea G."/>
            <person name="Qi P."/>
            <person name="Bennetzen J.L."/>
            <person name="Dai X."/>
            <person name="Dawson M.W."/>
            <person name="Muller H.G."/>
            <person name="Kugler K."/>
            <person name="Rivarola-Duarte L."/>
            <person name="Spannagl M."/>
            <person name="Mayer K.F.X."/>
            <person name="Lu F.H."/>
            <person name="Bevan M.W."/>
            <person name="Leroy P."/>
            <person name="Li P."/>
            <person name="You F.M."/>
            <person name="Sun Q."/>
            <person name="Liu Z."/>
            <person name="Lyons E."/>
            <person name="Wicker T."/>
            <person name="Salzberg S.L."/>
            <person name="Devos K.M."/>
            <person name="Dvorak J."/>
        </authorList>
    </citation>
    <scope>NUCLEOTIDE SEQUENCE [LARGE SCALE GENOMIC DNA]</scope>
    <source>
        <strain evidence="2">cv. AL8/78</strain>
    </source>
</reference>
<dbReference type="Gramene" id="AET7Gv20027800.6">
    <property type="protein sequence ID" value="AET7Gv20027800.6"/>
    <property type="gene ID" value="AET7Gv20027800"/>
</dbReference>
<feature type="transmembrane region" description="Helical" evidence="1">
    <location>
        <begin position="73"/>
        <end position="94"/>
    </location>
</feature>
<proteinExistence type="predicted"/>
<reference evidence="2" key="5">
    <citation type="journal article" date="2021" name="G3 (Bethesda)">
        <title>Aegilops tauschii genome assembly Aet v5.0 features greater sequence contiguity and improved annotation.</title>
        <authorList>
            <person name="Wang L."/>
            <person name="Zhu T."/>
            <person name="Rodriguez J.C."/>
            <person name="Deal K.R."/>
            <person name="Dubcovsky J."/>
            <person name="McGuire P.E."/>
            <person name="Lux T."/>
            <person name="Spannagl M."/>
            <person name="Mayer K.F.X."/>
            <person name="Baldrich P."/>
            <person name="Meyers B.C."/>
            <person name="Huo N."/>
            <person name="Gu Y.Q."/>
            <person name="Zhou H."/>
            <person name="Devos K.M."/>
            <person name="Bennetzen J.L."/>
            <person name="Unver T."/>
            <person name="Budak H."/>
            <person name="Gulick P.J."/>
            <person name="Galiba G."/>
            <person name="Kalapos B."/>
            <person name="Nelson D.R."/>
            <person name="Li P."/>
            <person name="You F.M."/>
            <person name="Luo M.C."/>
            <person name="Dvorak J."/>
        </authorList>
    </citation>
    <scope>NUCLEOTIDE SEQUENCE [LARGE SCALE GENOMIC DNA]</scope>
    <source>
        <strain evidence="2">cv. AL8/78</strain>
    </source>
</reference>
<keyword evidence="1" id="KW-0472">Membrane</keyword>
<organism evidence="2 3">
    <name type="scientific">Aegilops tauschii subsp. strangulata</name>
    <name type="common">Goatgrass</name>
    <dbReference type="NCBI Taxonomy" id="200361"/>
    <lineage>
        <taxon>Eukaryota</taxon>
        <taxon>Viridiplantae</taxon>
        <taxon>Streptophyta</taxon>
        <taxon>Embryophyta</taxon>
        <taxon>Tracheophyta</taxon>
        <taxon>Spermatophyta</taxon>
        <taxon>Magnoliopsida</taxon>
        <taxon>Liliopsida</taxon>
        <taxon>Poales</taxon>
        <taxon>Poaceae</taxon>
        <taxon>BOP clade</taxon>
        <taxon>Pooideae</taxon>
        <taxon>Triticodae</taxon>
        <taxon>Triticeae</taxon>
        <taxon>Triticinae</taxon>
        <taxon>Aegilops</taxon>
    </lineage>
</organism>
<protein>
    <submittedName>
        <fullName evidence="2">Uncharacterized protein</fullName>
    </submittedName>
</protein>
<reference evidence="3" key="2">
    <citation type="journal article" date="2017" name="Nat. Plants">
        <title>The Aegilops tauschii genome reveals multiple impacts of transposons.</title>
        <authorList>
            <person name="Zhao G."/>
            <person name="Zou C."/>
            <person name="Li K."/>
            <person name="Wang K."/>
            <person name="Li T."/>
            <person name="Gao L."/>
            <person name="Zhang X."/>
            <person name="Wang H."/>
            <person name="Yang Z."/>
            <person name="Liu X."/>
            <person name="Jiang W."/>
            <person name="Mao L."/>
            <person name="Kong X."/>
            <person name="Jiao Y."/>
            <person name="Jia J."/>
        </authorList>
    </citation>
    <scope>NUCLEOTIDE SEQUENCE [LARGE SCALE GENOMIC DNA]</scope>
    <source>
        <strain evidence="3">cv. AL8/78</strain>
    </source>
</reference>
<dbReference type="EnsemblPlants" id="AET7Gv20027800.6">
    <property type="protein sequence ID" value="AET7Gv20027800.6"/>
    <property type="gene ID" value="AET7Gv20027800"/>
</dbReference>
<keyword evidence="1" id="KW-1133">Transmembrane helix</keyword>